<sequence>MASPGFTEAAPTHHFDIIARYPHDQDAFTQGLVMYRGELYESTGLRGRSSVRRLDLESGHVLVSRKLNRTLFGEGLAVVDAQLVQLTWQSGSALVYTPHDLHQTGSFRFSGEGWGSTSIGTQLVISDGSSWLKFLEAGDYRHAASLRVTHNGRPLQGLNELEVVDGLIYANVYPSDCIAQIDPHSGHVVGWIDLGGLMPLSERPHSSAVANGIAYNAGTGDLFVTGKLWPYIYQLKLKIKLD</sequence>
<dbReference type="Pfam" id="PF05096">
    <property type="entry name" value="Glu_cyclase_2"/>
    <property type="match status" value="1"/>
</dbReference>
<evidence type="ECO:0000313" key="1">
    <source>
        <dbReference type="EMBL" id="VAW75363.1"/>
    </source>
</evidence>
<protein>
    <submittedName>
        <fullName evidence="1">Glutamine cyclotransferase</fullName>
    </submittedName>
</protein>
<name>A0A3B0YGT1_9ZZZZ</name>
<dbReference type="GO" id="GO:0016603">
    <property type="term" value="F:glutaminyl-peptide cyclotransferase activity"/>
    <property type="evidence" value="ECO:0007669"/>
    <property type="project" value="InterPro"/>
</dbReference>
<reference evidence="1" key="1">
    <citation type="submission" date="2018-06" db="EMBL/GenBank/DDBJ databases">
        <authorList>
            <person name="Zhirakovskaya E."/>
        </authorList>
    </citation>
    <scope>NUCLEOTIDE SEQUENCE</scope>
</reference>
<gene>
    <name evidence="1" type="ORF">MNBD_GAMMA13-1235</name>
</gene>
<accession>A0A3B0YGT1</accession>
<dbReference type="PANTHER" id="PTHR31270:SF1">
    <property type="entry name" value="GLUTAMINYL-PEPTIDE CYCLOTRANSFERASE"/>
    <property type="match status" value="1"/>
</dbReference>
<keyword evidence="1" id="KW-0808">Transferase</keyword>
<dbReference type="PANTHER" id="PTHR31270">
    <property type="entry name" value="GLUTAMINYL-PEPTIDE CYCLOTRANSFERASE"/>
    <property type="match status" value="1"/>
</dbReference>
<dbReference type="InterPro" id="IPR007788">
    <property type="entry name" value="QCT"/>
</dbReference>
<dbReference type="EMBL" id="UOFK01000075">
    <property type="protein sequence ID" value="VAW75363.1"/>
    <property type="molecule type" value="Genomic_DNA"/>
</dbReference>
<dbReference type="SUPFAM" id="SSF50969">
    <property type="entry name" value="YVTN repeat-like/Quinoprotein amine dehydrogenase"/>
    <property type="match status" value="1"/>
</dbReference>
<organism evidence="1">
    <name type="scientific">hydrothermal vent metagenome</name>
    <dbReference type="NCBI Taxonomy" id="652676"/>
    <lineage>
        <taxon>unclassified sequences</taxon>
        <taxon>metagenomes</taxon>
        <taxon>ecological metagenomes</taxon>
    </lineage>
</organism>
<proteinExistence type="predicted"/>
<dbReference type="InterPro" id="IPR011044">
    <property type="entry name" value="Quino_amine_DH_bsu"/>
</dbReference>
<dbReference type="AlphaFoldDB" id="A0A3B0YGT1"/>